<dbReference type="EMBL" id="UINC01198424">
    <property type="protein sequence ID" value="SVE16373.1"/>
    <property type="molecule type" value="Genomic_DNA"/>
</dbReference>
<organism evidence="1">
    <name type="scientific">marine metagenome</name>
    <dbReference type="NCBI Taxonomy" id="408172"/>
    <lineage>
        <taxon>unclassified sequences</taxon>
        <taxon>metagenomes</taxon>
        <taxon>ecological metagenomes</taxon>
    </lineage>
</organism>
<name>A0A383B988_9ZZZZ</name>
<evidence type="ECO:0000313" key="1">
    <source>
        <dbReference type="EMBL" id="SVE16373.1"/>
    </source>
</evidence>
<sequence>MLCADGATRAVPVINGVKIDPSIEAVEKEQKEKEEKPKRVISIQERLQGKVEDFISAVEGRADDFVDSDYKMKYDPYNHMLEIGCKAAHARKMRPFYVDCYNELVDVYNKEDEYYVEAWSHLKPKYHKK</sequence>
<dbReference type="AlphaFoldDB" id="A0A383B988"/>
<protein>
    <submittedName>
        <fullName evidence="1">Uncharacterized protein</fullName>
    </submittedName>
</protein>
<proteinExistence type="predicted"/>
<gene>
    <name evidence="1" type="ORF">METZ01_LOCUS469227</name>
</gene>
<reference evidence="1" key="1">
    <citation type="submission" date="2018-05" db="EMBL/GenBank/DDBJ databases">
        <authorList>
            <person name="Lanie J.A."/>
            <person name="Ng W.-L."/>
            <person name="Kazmierczak K.M."/>
            <person name="Andrzejewski T.M."/>
            <person name="Davidsen T.M."/>
            <person name="Wayne K.J."/>
            <person name="Tettelin H."/>
            <person name="Glass J.I."/>
            <person name="Rusch D."/>
            <person name="Podicherti R."/>
            <person name="Tsui H.-C.T."/>
            <person name="Winkler M.E."/>
        </authorList>
    </citation>
    <scope>NUCLEOTIDE SEQUENCE</scope>
</reference>
<feature type="non-terminal residue" evidence="1">
    <location>
        <position position="129"/>
    </location>
</feature>
<accession>A0A383B988</accession>